<feature type="signal peptide" evidence="1">
    <location>
        <begin position="1"/>
        <end position="21"/>
    </location>
</feature>
<keyword evidence="1" id="KW-0732">Signal</keyword>
<dbReference type="PROSITE" id="PS51257">
    <property type="entry name" value="PROKAR_LIPOPROTEIN"/>
    <property type="match status" value="1"/>
</dbReference>
<keyword evidence="3" id="KW-1185">Reference proteome</keyword>
<dbReference type="Proteomes" id="UP000321926">
    <property type="component" value="Unassembled WGS sequence"/>
</dbReference>
<protein>
    <submittedName>
        <fullName evidence="2">Right-handed parallel beta-helix repeat-containing protein</fullName>
    </submittedName>
</protein>
<dbReference type="AlphaFoldDB" id="A0A5C8K7B8"/>
<dbReference type="RefSeq" id="WP_147921658.1">
    <property type="nucleotide sequence ID" value="NZ_VRTY01000032.1"/>
</dbReference>
<feature type="chain" id="PRO_5023061678" evidence="1">
    <location>
        <begin position="22"/>
        <end position="529"/>
    </location>
</feature>
<evidence type="ECO:0000256" key="1">
    <source>
        <dbReference type="SAM" id="SignalP"/>
    </source>
</evidence>
<sequence>MQTGKSLLTALLLAATFTFSACEKEDDTLPTAPQVTSELSTLPVQQDEAKVFSVTISAAGKIKEVTATATSGTVTLSEITGIGQNTGSARVNFKAPATVGTSTISVLVTDQQNQQKQVDISVEVSEVPPVIVAAGDVDGTWQSGRTYIVRGNLNVPAGKSLTVEEGVTVIVEGDGSQGGSPEITVRGNFYSYGTAEKPVLFTVPAARRTKENMFTGLWGGILGTMQSQEMVFQHTRIEYAGAPAAEGSPIVTSGELGAGDPRYSIYFTNPNGRFVMQHSTIAYTKDDGMRINQGNFLITNNTFIYTGATGGDALNLKSGSVGDAAFNVFYQSATNGIKCSNSDDRSPQTDVNMYNNTAINCGWRQTKAGRGGSINLEKGGRGKVFNTLVVNCRYGIRFPKAPDNPDITNSTTGHNFYFGNHTTIADEFYPATGSITKGLFETAHDVAGAANENNPQFASLNISNFDNTTATSAENLEVPPANLNFKLQAGSPALGVGKTDFAPKLATIIAGGKTYTAPSPASHAGAFGN</sequence>
<evidence type="ECO:0000313" key="2">
    <source>
        <dbReference type="EMBL" id="TXK46804.1"/>
    </source>
</evidence>
<gene>
    <name evidence="2" type="ORF">FVR03_10280</name>
</gene>
<organism evidence="2 3">
    <name type="scientific">Pontibacter qinzhouensis</name>
    <dbReference type="NCBI Taxonomy" id="2603253"/>
    <lineage>
        <taxon>Bacteria</taxon>
        <taxon>Pseudomonadati</taxon>
        <taxon>Bacteroidota</taxon>
        <taxon>Cytophagia</taxon>
        <taxon>Cytophagales</taxon>
        <taxon>Hymenobacteraceae</taxon>
        <taxon>Pontibacter</taxon>
    </lineage>
</organism>
<proteinExistence type="predicted"/>
<dbReference type="InterPro" id="IPR011050">
    <property type="entry name" value="Pectin_lyase_fold/virulence"/>
</dbReference>
<evidence type="ECO:0000313" key="3">
    <source>
        <dbReference type="Proteomes" id="UP000321926"/>
    </source>
</evidence>
<name>A0A5C8K7B8_9BACT</name>
<dbReference type="EMBL" id="VRTY01000032">
    <property type="protein sequence ID" value="TXK46804.1"/>
    <property type="molecule type" value="Genomic_DNA"/>
</dbReference>
<dbReference type="OrthoDB" id="974660at2"/>
<comment type="caution">
    <text evidence="2">The sequence shown here is derived from an EMBL/GenBank/DDBJ whole genome shotgun (WGS) entry which is preliminary data.</text>
</comment>
<dbReference type="SUPFAM" id="SSF51126">
    <property type="entry name" value="Pectin lyase-like"/>
    <property type="match status" value="1"/>
</dbReference>
<reference evidence="2 3" key="1">
    <citation type="submission" date="2019-08" db="EMBL/GenBank/DDBJ databases">
        <authorList>
            <person name="Shi S."/>
        </authorList>
    </citation>
    <scope>NUCLEOTIDE SEQUENCE [LARGE SCALE GENOMIC DNA]</scope>
    <source>
        <strain evidence="2 3">GY10130</strain>
    </source>
</reference>
<accession>A0A5C8K7B8</accession>